<dbReference type="RefSeq" id="WP_320500256.1">
    <property type="nucleotide sequence ID" value="NZ_JAXCLX010000001.1"/>
</dbReference>
<feature type="domain" description="Protein SirB1 N-terminal" evidence="2">
    <location>
        <begin position="50"/>
        <end position="204"/>
    </location>
</feature>
<evidence type="ECO:0000313" key="3">
    <source>
        <dbReference type="EMBL" id="MDY0871832.1"/>
    </source>
</evidence>
<organism evidence="3 4">
    <name type="scientific">Dongia rigui</name>
    <dbReference type="NCBI Taxonomy" id="940149"/>
    <lineage>
        <taxon>Bacteria</taxon>
        <taxon>Pseudomonadati</taxon>
        <taxon>Pseudomonadota</taxon>
        <taxon>Alphaproteobacteria</taxon>
        <taxon>Rhodospirillales</taxon>
        <taxon>Dongiaceae</taxon>
        <taxon>Dongia</taxon>
    </lineage>
</organism>
<dbReference type="InterPro" id="IPR011990">
    <property type="entry name" value="TPR-like_helical_dom_sf"/>
</dbReference>
<dbReference type="SUPFAM" id="SSF48452">
    <property type="entry name" value="TPR-like"/>
    <property type="match status" value="1"/>
</dbReference>
<name>A0ABU5DWY9_9PROT</name>
<sequence>MPETNSRAEIEADLNRVGALPDAEIDLADTALGLAASDHLETSRHPYRLHLAAIADAMKMAAGLPSLNMAGPEGLEARCRLLADVMAGEFAYRGDRMNYDDLQNADLMRVIDRRQGLPVALAILYIHAARSQGWQIEGVNFPGHFVICLFHDGRAAILDPFDGGQMLETGDLRQRLKTTLGESAELQPGHYAGIGNRDILLRLQNNIKVRLIQEGNLPRAAAVVERMLMIAPDAAAFWREAGLIHSRLGNLLAAKHALARFLETADNDAQRHQVARLLQDINQRLQ</sequence>
<proteinExistence type="inferred from homology"/>
<gene>
    <name evidence="3" type="ORF">SMD31_07855</name>
</gene>
<evidence type="ECO:0000256" key="1">
    <source>
        <dbReference type="ARBA" id="ARBA00007100"/>
    </source>
</evidence>
<dbReference type="Gene3D" id="1.25.40.10">
    <property type="entry name" value="Tetratricopeptide repeat domain"/>
    <property type="match status" value="1"/>
</dbReference>
<comment type="caution">
    <text evidence="3">The sequence shown here is derived from an EMBL/GenBank/DDBJ whole genome shotgun (WGS) entry which is preliminary data.</text>
</comment>
<protein>
    <submittedName>
        <fullName evidence="3">Transglutaminase-like domain-containing protein</fullName>
    </submittedName>
</protein>
<reference evidence="3 4" key="1">
    <citation type="journal article" date="2013" name="Antonie Van Leeuwenhoek">
        <title>Dongia rigui sp. nov., isolated from freshwater of a large wetland in Korea.</title>
        <authorList>
            <person name="Baik K.S."/>
            <person name="Hwang Y.M."/>
            <person name="Choi J.S."/>
            <person name="Kwon J."/>
            <person name="Seong C.N."/>
        </authorList>
    </citation>
    <scope>NUCLEOTIDE SEQUENCE [LARGE SCALE GENOMIC DNA]</scope>
    <source>
        <strain evidence="3 4">04SU4-P</strain>
    </source>
</reference>
<dbReference type="Pfam" id="PF13371">
    <property type="entry name" value="TPR_9"/>
    <property type="match status" value="1"/>
</dbReference>
<comment type="similarity">
    <text evidence="1">Belongs to the UPF0162 family.</text>
</comment>
<dbReference type="Pfam" id="PF13369">
    <property type="entry name" value="Transglut_core2"/>
    <property type="match status" value="1"/>
</dbReference>
<dbReference type="PANTHER" id="PTHR31350">
    <property type="entry name" value="SI:DKEY-261L7.2"/>
    <property type="match status" value="1"/>
</dbReference>
<dbReference type="EMBL" id="JAXCLX010000001">
    <property type="protein sequence ID" value="MDY0871832.1"/>
    <property type="molecule type" value="Genomic_DNA"/>
</dbReference>
<evidence type="ECO:0000313" key="4">
    <source>
        <dbReference type="Proteomes" id="UP001271769"/>
    </source>
</evidence>
<dbReference type="PANTHER" id="PTHR31350:SF27">
    <property type="entry name" value="HEMIMETHYLATED DNA-BINDING DOMAIN-CONTAINING PROTEIN"/>
    <property type="match status" value="1"/>
</dbReference>
<evidence type="ECO:0000259" key="2">
    <source>
        <dbReference type="Pfam" id="PF13369"/>
    </source>
</evidence>
<keyword evidence="4" id="KW-1185">Reference proteome</keyword>
<accession>A0ABU5DWY9</accession>
<dbReference type="InterPro" id="IPR032698">
    <property type="entry name" value="SirB1_N"/>
</dbReference>
<dbReference type="Proteomes" id="UP001271769">
    <property type="component" value="Unassembled WGS sequence"/>
</dbReference>